<keyword evidence="3" id="KW-1185">Reference proteome</keyword>
<evidence type="ECO:0008006" key="4">
    <source>
        <dbReference type="Google" id="ProtNLM"/>
    </source>
</evidence>
<feature type="chain" id="PRO_5043573085" description="Dirigent protein" evidence="1">
    <location>
        <begin position="24"/>
        <end position="67"/>
    </location>
</feature>
<dbReference type="Proteomes" id="UP001497516">
    <property type="component" value="Chromosome 9"/>
</dbReference>
<proteinExistence type="predicted"/>
<feature type="signal peptide" evidence="1">
    <location>
        <begin position="1"/>
        <end position="23"/>
    </location>
</feature>
<gene>
    <name evidence="2" type="ORF">LTRI10_LOCUS52316</name>
</gene>
<protein>
    <recommendedName>
        <fullName evidence="4">Dirigent protein</fullName>
    </recommendedName>
</protein>
<name>A0AAV2GTZ0_9ROSI</name>
<dbReference type="AlphaFoldDB" id="A0AAV2GTZ0"/>
<keyword evidence="1" id="KW-0732">Signal</keyword>
<reference evidence="2 3" key="1">
    <citation type="submission" date="2024-04" db="EMBL/GenBank/DDBJ databases">
        <authorList>
            <person name="Fracassetti M."/>
        </authorList>
    </citation>
    <scope>NUCLEOTIDE SEQUENCE [LARGE SCALE GENOMIC DNA]</scope>
</reference>
<evidence type="ECO:0000313" key="3">
    <source>
        <dbReference type="Proteomes" id="UP001497516"/>
    </source>
</evidence>
<evidence type="ECO:0000256" key="1">
    <source>
        <dbReference type="SAM" id="SignalP"/>
    </source>
</evidence>
<dbReference type="EMBL" id="OZ034822">
    <property type="protein sequence ID" value="CAL1413063.1"/>
    <property type="molecule type" value="Genomic_DNA"/>
</dbReference>
<evidence type="ECO:0000313" key="2">
    <source>
        <dbReference type="EMBL" id="CAL1413063.1"/>
    </source>
</evidence>
<organism evidence="2 3">
    <name type="scientific">Linum trigynum</name>
    <dbReference type="NCBI Taxonomy" id="586398"/>
    <lineage>
        <taxon>Eukaryota</taxon>
        <taxon>Viridiplantae</taxon>
        <taxon>Streptophyta</taxon>
        <taxon>Embryophyta</taxon>
        <taxon>Tracheophyta</taxon>
        <taxon>Spermatophyta</taxon>
        <taxon>Magnoliopsida</taxon>
        <taxon>eudicotyledons</taxon>
        <taxon>Gunneridae</taxon>
        <taxon>Pentapetalae</taxon>
        <taxon>rosids</taxon>
        <taxon>fabids</taxon>
        <taxon>Malpighiales</taxon>
        <taxon>Linaceae</taxon>
        <taxon>Linum</taxon>
    </lineage>
</organism>
<accession>A0AAV2GTZ0</accession>
<sequence>MLATNFLLFHLTLSVLYLASTFSKLDPPIKITNLVVYVHNYYTGADASSISVAGKQNPIADVASVKL</sequence>